<proteinExistence type="predicted"/>
<dbReference type="Gene3D" id="4.10.240.10">
    <property type="entry name" value="Zn(2)-C6 fungal-type DNA-binding domain"/>
    <property type="match status" value="1"/>
</dbReference>
<feature type="compositionally biased region" description="Acidic residues" evidence="3">
    <location>
        <begin position="544"/>
        <end position="556"/>
    </location>
</feature>
<evidence type="ECO:0000259" key="4">
    <source>
        <dbReference type="PROSITE" id="PS50048"/>
    </source>
</evidence>
<feature type="compositionally biased region" description="Low complexity" evidence="3">
    <location>
        <begin position="524"/>
        <end position="540"/>
    </location>
</feature>
<keyword evidence="1" id="KW-0479">Metal-binding</keyword>
<dbReference type="InterPro" id="IPR050797">
    <property type="entry name" value="Carb_Metab_Trans_Reg"/>
</dbReference>
<comment type="caution">
    <text evidence="5">The sequence shown here is derived from an EMBL/GenBank/DDBJ whole genome shotgun (WGS) entry which is preliminary data.</text>
</comment>
<dbReference type="PANTHER" id="PTHR31668">
    <property type="entry name" value="GLUCOSE TRANSPORT TRANSCRIPTION REGULATOR RGT1-RELATED-RELATED"/>
    <property type="match status" value="1"/>
</dbReference>
<evidence type="ECO:0000256" key="2">
    <source>
        <dbReference type="ARBA" id="ARBA00023242"/>
    </source>
</evidence>
<feature type="region of interest" description="Disordered" evidence="3">
    <location>
        <begin position="872"/>
        <end position="898"/>
    </location>
</feature>
<dbReference type="InterPro" id="IPR007219">
    <property type="entry name" value="XnlR_reg_dom"/>
</dbReference>
<evidence type="ECO:0000256" key="3">
    <source>
        <dbReference type="SAM" id="MobiDB-lite"/>
    </source>
</evidence>
<dbReference type="SMART" id="SM00066">
    <property type="entry name" value="GAL4"/>
    <property type="match status" value="1"/>
</dbReference>
<keyword evidence="2" id="KW-0539">Nucleus</keyword>
<dbReference type="Pfam" id="PF00172">
    <property type="entry name" value="Zn_clus"/>
    <property type="match status" value="1"/>
</dbReference>
<name>A0ABR1T0G2_9PEZI</name>
<sequence>MHPYGRFVLDLAFQLPHARWTMSKDWNPVFMQVAGRAPSRHRTIHDGVEPCTPSGATETQNSFPIPSLPHRPPHRSEILFCDLFLPRMQCDHPPSPTIPVRVRPAKSPLSPTTTRVKCEERLAEPRLGRIQASPKCSKRTVCDHCRRRRIRCDGRSPCKHCEDASLNCKREHVPRKRGPKRGHGRVINELRALDGKGSAESEGASGTDIDNDYLMNSADTSVAPSAAPSPTHQPFIPWTAVTSDPRLVSEPRGSFSTDTFRPNCASYLHLIPRCVDLYYEHIYPIMPLVHIPTISATITRTMTPSEKNLIYALSALTAFHMAGKSLAEPGHPTWDSVGRFFLDECISTRQSYDFPEDDSLYAIISSFWLSTSFFEINQSRKSWYYLREALTSAIDLRLHDDRAYEGLAAAERLCRQRVFWILFVTERSFAILRNKPLTLRKTPSLPTMRHDYEEPEIHAGFLKLVSSYVPLDESFVNAWNDGSDPSVSATTYLNLQHILAQPLDFLRPRRKSSPDAFPIPSPATSPTSTTRPSTATTSPTQAEIESDVDEEIEEVEPNPTDIQKADLLMTQQWLRLIVWQSSFRQGLLSTAAPHASFSFGFPLAIARDTAAVLQSLPSQAVEVHGMGIFEKIFEIGVWCVNVLNAYDANAASGAMRPFGGAMDGPVSLGGGLEGSGMDFLAGEMSLLSGSSGRSGVVLDPLEFFIKTLSASPNSKTMYADKLLMFAGETAGGMRTSLSPSLSVMSSLPEVARMRQYSWSSNDGSVMGDITSDEERRRAAEAAASASSTWTFPNASQTTMSDATMMAMPRQGLTIDLVAAASLDSGAYSLPDDPLSAGLSVAFSDASEGNYGFGAVPEGRNASIHERLFMETETRDQRRATTDPNMQGEPASGRLMGVW</sequence>
<organism evidence="5 6">
    <name type="scientific">Apiospora rasikravindrae</name>
    <dbReference type="NCBI Taxonomy" id="990691"/>
    <lineage>
        <taxon>Eukaryota</taxon>
        <taxon>Fungi</taxon>
        <taxon>Dikarya</taxon>
        <taxon>Ascomycota</taxon>
        <taxon>Pezizomycotina</taxon>
        <taxon>Sordariomycetes</taxon>
        <taxon>Xylariomycetidae</taxon>
        <taxon>Amphisphaeriales</taxon>
        <taxon>Apiosporaceae</taxon>
        <taxon>Apiospora</taxon>
    </lineage>
</organism>
<dbReference type="CDD" id="cd12148">
    <property type="entry name" value="fungal_TF_MHR"/>
    <property type="match status" value="1"/>
</dbReference>
<dbReference type="Proteomes" id="UP001444661">
    <property type="component" value="Unassembled WGS sequence"/>
</dbReference>
<evidence type="ECO:0000313" key="6">
    <source>
        <dbReference type="Proteomes" id="UP001444661"/>
    </source>
</evidence>
<protein>
    <submittedName>
        <fullName evidence="5">C6 zinc finger domain containing protein</fullName>
    </submittedName>
</protein>
<dbReference type="SUPFAM" id="SSF57701">
    <property type="entry name" value="Zn2/Cys6 DNA-binding domain"/>
    <property type="match status" value="1"/>
</dbReference>
<accession>A0ABR1T0G2</accession>
<dbReference type="PROSITE" id="PS50048">
    <property type="entry name" value="ZN2_CY6_FUNGAL_2"/>
    <property type="match status" value="1"/>
</dbReference>
<feature type="region of interest" description="Disordered" evidence="3">
    <location>
        <begin position="191"/>
        <end position="212"/>
    </location>
</feature>
<dbReference type="Pfam" id="PF04082">
    <property type="entry name" value="Fungal_trans"/>
    <property type="match status" value="1"/>
</dbReference>
<feature type="region of interest" description="Disordered" evidence="3">
    <location>
        <begin position="514"/>
        <end position="560"/>
    </location>
</feature>
<keyword evidence="6" id="KW-1185">Reference proteome</keyword>
<dbReference type="InterPro" id="IPR001138">
    <property type="entry name" value="Zn2Cys6_DnaBD"/>
</dbReference>
<gene>
    <name evidence="5" type="ORF">PG993_008476</name>
</gene>
<dbReference type="PANTHER" id="PTHR31668:SF29">
    <property type="entry name" value="ZN(2)-C6 FUNGAL-TYPE DOMAIN-CONTAINING PROTEIN"/>
    <property type="match status" value="1"/>
</dbReference>
<dbReference type="PROSITE" id="PS00463">
    <property type="entry name" value="ZN2_CY6_FUNGAL_1"/>
    <property type="match status" value="1"/>
</dbReference>
<dbReference type="EMBL" id="JAQQWK010000006">
    <property type="protein sequence ID" value="KAK8040065.1"/>
    <property type="molecule type" value="Genomic_DNA"/>
</dbReference>
<dbReference type="InterPro" id="IPR036864">
    <property type="entry name" value="Zn2-C6_fun-type_DNA-bd_sf"/>
</dbReference>
<reference evidence="5 6" key="1">
    <citation type="submission" date="2023-01" db="EMBL/GenBank/DDBJ databases">
        <title>Analysis of 21 Apiospora genomes using comparative genomics revels a genus with tremendous synthesis potential of carbohydrate active enzymes and secondary metabolites.</title>
        <authorList>
            <person name="Sorensen T."/>
        </authorList>
    </citation>
    <scope>NUCLEOTIDE SEQUENCE [LARGE SCALE GENOMIC DNA]</scope>
    <source>
        <strain evidence="5 6">CBS 33761</strain>
    </source>
</reference>
<evidence type="ECO:0000256" key="1">
    <source>
        <dbReference type="ARBA" id="ARBA00022723"/>
    </source>
</evidence>
<evidence type="ECO:0000313" key="5">
    <source>
        <dbReference type="EMBL" id="KAK8040065.1"/>
    </source>
</evidence>
<feature type="domain" description="Zn(2)-C6 fungal-type" evidence="4">
    <location>
        <begin position="141"/>
        <end position="170"/>
    </location>
</feature>